<reference evidence="5" key="1">
    <citation type="submission" date="2023-07" db="EMBL/GenBank/DDBJ databases">
        <title>30 novel species of actinomycetes from the DSMZ collection.</title>
        <authorList>
            <person name="Nouioui I."/>
        </authorList>
    </citation>
    <scope>NUCLEOTIDE SEQUENCE [LARGE SCALE GENOMIC DNA]</scope>
    <source>
        <strain evidence="5">DSM 41982</strain>
    </source>
</reference>
<feature type="domain" description="DUF1254" evidence="3">
    <location>
        <begin position="59"/>
        <end position="171"/>
    </location>
</feature>
<dbReference type="Proteomes" id="UP001183607">
    <property type="component" value="Unassembled WGS sequence"/>
</dbReference>
<feature type="domain" description="DUF1214" evidence="2">
    <location>
        <begin position="353"/>
        <end position="453"/>
    </location>
</feature>
<dbReference type="AlphaFoldDB" id="A0ABD5DZV5"/>
<dbReference type="Pfam" id="PF06863">
    <property type="entry name" value="DUF1254"/>
    <property type="match status" value="1"/>
</dbReference>
<protein>
    <submittedName>
        <fullName evidence="4">DUF1254 domain-containing protein</fullName>
    </submittedName>
</protein>
<organism evidence="4 5">
    <name type="scientific">Streptomyces evansiae</name>
    <dbReference type="NCBI Taxonomy" id="3075535"/>
    <lineage>
        <taxon>Bacteria</taxon>
        <taxon>Bacillati</taxon>
        <taxon>Actinomycetota</taxon>
        <taxon>Actinomycetes</taxon>
        <taxon>Kitasatosporales</taxon>
        <taxon>Streptomycetaceae</taxon>
        <taxon>Streptomyces</taxon>
    </lineage>
</organism>
<dbReference type="EMBL" id="JAVRER010000001">
    <property type="protein sequence ID" value="MDT0414067.1"/>
    <property type="molecule type" value="Genomic_DNA"/>
</dbReference>
<dbReference type="Gene3D" id="2.60.40.1610">
    <property type="entry name" value="Domain of unknown function DUF1254"/>
    <property type="match status" value="1"/>
</dbReference>
<evidence type="ECO:0000313" key="5">
    <source>
        <dbReference type="Proteomes" id="UP001183607"/>
    </source>
</evidence>
<dbReference type="RefSeq" id="WP_007827869.1">
    <property type="nucleotide sequence ID" value="NZ_JAVRER010000001.1"/>
</dbReference>
<dbReference type="InterPro" id="IPR010621">
    <property type="entry name" value="DUF1214"/>
</dbReference>
<name>A0ABD5DZV5_9ACTN</name>
<dbReference type="PANTHER" id="PTHR36509:SF2">
    <property type="entry name" value="BLL3101 PROTEIN"/>
    <property type="match status" value="1"/>
</dbReference>
<feature type="region of interest" description="Disordered" evidence="1">
    <location>
        <begin position="263"/>
        <end position="289"/>
    </location>
</feature>
<evidence type="ECO:0000259" key="3">
    <source>
        <dbReference type="Pfam" id="PF06863"/>
    </source>
</evidence>
<gene>
    <name evidence="4" type="ORF">RM574_01065</name>
</gene>
<dbReference type="InterPro" id="IPR037050">
    <property type="entry name" value="DUF1254_sf"/>
</dbReference>
<dbReference type="InterPro" id="IPR037049">
    <property type="entry name" value="DUF1214_C_sf"/>
</dbReference>
<comment type="caution">
    <text evidence="4">The sequence shown here is derived from an EMBL/GenBank/DDBJ whole genome shotgun (WGS) entry which is preliminary data.</text>
</comment>
<dbReference type="Pfam" id="PF06742">
    <property type="entry name" value="DUF1214"/>
    <property type="match status" value="1"/>
</dbReference>
<sequence length="467" mass="48862">MGHETRAASLAAEAYVYGAPLVRGLETVGLLTQDGLGSLPATAFNHFAHADPATGWPGDEGTLCSLAHLDLSEGPLVLQVPPSGPRYAVYQFVDAWTNDFAYAGLRAGGADGGSWLLAPPGWEGQVPGSVREVIEAPTAVATLVVRYACALADAEDVAAVRELRGGLALHPLTAPGLGRGGLPGGDPLAEPALRFWERLRVWAGDFPPSGADRAYQERFQSLGLLEEGATPYAEPAAELRWALEEGEAAGRAQVEAAAWRWSRDGGSVAGGGAPAEDDGAPAGGVAAGGDPPKAGGCSGGWEGAAHLFDFNLDHLGPGTLDAELWRVGDRSEAYLRRAVAARVGLWGPHGYEATTTQTYRDAAGERLDGAYAYTLRLPPPPPAYGWALSAHEVPRSPGPEPRAVSDRTPGLVREPDGAVFLRLAARPPRAAAANWVPVPAGPFRAVLRLYVPEAGYRVPGLVREEPE</sequence>
<evidence type="ECO:0000256" key="1">
    <source>
        <dbReference type="SAM" id="MobiDB-lite"/>
    </source>
</evidence>
<evidence type="ECO:0000259" key="2">
    <source>
        <dbReference type="Pfam" id="PF06742"/>
    </source>
</evidence>
<dbReference type="InterPro" id="IPR010679">
    <property type="entry name" value="DUF1254"/>
</dbReference>
<proteinExistence type="predicted"/>
<evidence type="ECO:0000313" key="4">
    <source>
        <dbReference type="EMBL" id="MDT0414067.1"/>
    </source>
</evidence>
<dbReference type="Gene3D" id="2.60.120.600">
    <property type="entry name" value="Domain of unknown function DUF1214, C-terminal domain"/>
    <property type="match status" value="1"/>
</dbReference>
<dbReference type="PANTHER" id="PTHR36509">
    <property type="entry name" value="BLL3101 PROTEIN"/>
    <property type="match status" value="1"/>
</dbReference>
<dbReference type="SUPFAM" id="SSF160935">
    <property type="entry name" value="VPA0735-like"/>
    <property type="match status" value="2"/>
</dbReference>
<accession>A0ABD5DZV5</accession>